<dbReference type="PANTHER" id="PTHR31001">
    <property type="entry name" value="UNCHARACTERIZED TRANSCRIPTIONAL REGULATORY PROTEIN"/>
    <property type="match status" value="1"/>
</dbReference>
<gene>
    <name evidence="6" type="ORF">OBBRIDRAFT_459493</name>
</gene>
<dbReference type="PROSITE" id="PS50048">
    <property type="entry name" value="ZN2_CY6_FUNGAL_2"/>
    <property type="match status" value="1"/>
</dbReference>
<dbReference type="InterPro" id="IPR001138">
    <property type="entry name" value="Zn2Cys6_DnaBD"/>
</dbReference>
<dbReference type="PANTHER" id="PTHR31001:SF81">
    <property type="entry name" value="ZN(II)2CYS6 TRANSCRIPTION FACTOR"/>
    <property type="match status" value="1"/>
</dbReference>
<dbReference type="InterPro" id="IPR050613">
    <property type="entry name" value="Sec_Metabolite_Reg"/>
</dbReference>
<dbReference type="CDD" id="cd00067">
    <property type="entry name" value="GAL4"/>
    <property type="match status" value="1"/>
</dbReference>
<feature type="compositionally biased region" description="Low complexity" evidence="4">
    <location>
        <begin position="351"/>
        <end position="360"/>
    </location>
</feature>
<evidence type="ECO:0000259" key="5">
    <source>
        <dbReference type="PROSITE" id="PS50048"/>
    </source>
</evidence>
<dbReference type="OrthoDB" id="2269373at2759"/>
<feature type="compositionally biased region" description="Polar residues" evidence="4">
    <location>
        <begin position="114"/>
        <end position="144"/>
    </location>
</feature>
<organism evidence="6 7">
    <name type="scientific">Obba rivulosa</name>
    <dbReference type="NCBI Taxonomy" id="1052685"/>
    <lineage>
        <taxon>Eukaryota</taxon>
        <taxon>Fungi</taxon>
        <taxon>Dikarya</taxon>
        <taxon>Basidiomycota</taxon>
        <taxon>Agaricomycotina</taxon>
        <taxon>Agaricomycetes</taxon>
        <taxon>Polyporales</taxon>
        <taxon>Gelatoporiaceae</taxon>
        <taxon>Obba</taxon>
    </lineage>
</organism>
<dbReference type="PROSITE" id="PS00463">
    <property type="entry name" value="ZN2_CY6_FUNGAL_1"/>
    <property type="match status" value="1"/>
</dbReference>
<proteinExistence type="predicted"/>
<dbReference type="EMBL" id="KV722371">
    <property type="protein sequence ID" value="OCH92278.1"/>
    <property type="molecule type" value="Genomic_DNA"/>
</dbReference>
<protein>
    <recommendedName>
        <fullName evidence="5">Zn(2)-C6 fungal-type domain-containing protein</fullName>
    </recommendedName>
</protein>
<keyword evidence="3" id="KW-0175">Coiled coil</keyword>
<feature type="compositionally biased region" description="Basic and acidic residues" evidence="4">
    <location>
        <begin position="17"/>
        <end position="30"/>
    </location>
</feature>
<dbReference type="Pfam" id="PF00172">
    <property type="entry name" value="Zn_clus"/>
    <property type="match status" value="1"/>
</dbReference>
<evidence type="ECO:0000256" key="4">
    <source>
        <dbReference type="SAM" id="MobiDB-lite"/>
    </source>
</evidence>
<dbReference type="GO" id="GO:0005634">
    <property type="term" value="C:nucleus"/>
    <property type="evidence" value="ECO:0007669"/>
    <property type="project" value="UniProtKB-SubCell"/>
</dbReference>
<evidence type="ECO:0000256" key="1">
    <source>
        <dbReference type="ARBA" id="ARBA00004123"/>
    </source>
</evidence>
<reference evidence="6 7" key="1">
    <citation type="submission" date="2016-07" db="EMBL/GenBank/DDBJ databases">
        <title>Draft genome of the white-rot fungus Obba rivulosa 3A-2.</title>
        <authorList>
            <consortium name="DOE Joint Genome Institute"/>
            <person name="Miettinen O."/>
            <person name="Riley R."/>
            <person name="Acob R."/>
            <person name="Barry K."/>
            <person name="Cullen D."/>
            <person name="De Vries R."/>
            <person name="Hainaut M."/>
            <person name="Hatakka A."/>
            <person name="Henrissat B."/>
            <person name="Hilden K."/>
            <person name="Kuo R."/>
            <person name="Labutti K."/>
            <person name="Lipzen A."/>
            <person name="Makela M.R."/>
            <person name="Sandor L."/>
            <person name="Spatafora J.W."/>
            <person name="Grigoriev I.V."/>
            <person name="Hibbett D.S."/>
        </authorList>
    </citation>
    <scope>NUCLEOTIDE SEQUENCE [LARGE SCALE GENOMIC DNA]</scope>
    <source>
        <strain evidence="6 7">3A-2</strain>
    </source>
</reference>
<dbReference type="Proteomes" id="UP000250043">
    <property type="component" value="Unassembled WGS sequence"/>
</dbReference>
<comment type="subcellular location">
    <subcellularLocation>
        <location evidence="1">Nucleus</location>
    </subcellularLocation>
</comment>
<evidence type="ECO:0000256" key="2">
    <source>
        <dbReference type="ARBA" id="ARBA00023242"/>
    </source>
</evidence>
<feature type="compositionally biased region" description="Low complexity" evidence="4">
    <location>
        <begin position="173"/>
        <end position="206"/>
    </location>
</feature>
<feature type="region of interest" description="Disordered" evidence="4">
    <location>
        <begin position="107"/>
        <end position="209"/>
    </location>
</feature>
<dbReference type="SUPFAM" id="SSF57701">
    <property type="entry name" value="Zn2/Cys6 DNA-binding domain"/>
    <property type="match status" value="1"/>
</dbReference>
<evidence type="ECO:0000313" key="6">
    <source>
        <dbReference type="EMBL" id="OCH92278.1"/>
    </source>
</evidence>
<feature type="region of interest" description="Disordered" evidence="4">
    <location>
        <begin position="338"/>
        <end position="419"/>
    </location>
</feature>
<keyword evidence="7" id="KW-1185">Reference proteome</keyword>
<dbReference type="Gene3D" id="4.10.240.10">
    <property type="entry name" value="Zn(2)-C6 fungal-type DNA-binding domain"/>
    <property type="match status" value="1"/>
</dbReference>
<evidence type="ECO:0000256" key="3">
    <source>
        <dbReference type="SAM" id="Coils"/>
    </source>
</evidence>
<feature type="coiled-coil region" evidence="3">
    <location>
        <begin position="80"/>
        <end position="107"/>
    </location>
</feature>
<dbReference type="InterPro" id="IPR036864">
    <property type="entry name" value="Zn2-C6_fun-type_DNA-bd_sf"/>
</dbReference>
<sequence length="419" mass="45284">MPPVMSEVDFSPRKKRNSAEAIKRSPEDDHRRKRRNRTTQSCLNCHTSKRMCDRKRPCGRCTQLGLTGLCVYEVDDPSRSNDSQDEKTRLQKRVAELESVIRELKNKPHPRWVSSGSSPVDASEKSPSNCVSKAQSPNQTNSGLPQLKITLPPDSDDAPHLSERSPGITLNGSPYFDSMSSSSSSCSGLSTPSPMSAPSPLSLSPLRTAADHSGTSSDCDLISLFSLCHTDQGGADSGVFDNFFDNFVPSDVDQGTDAARLLENRCSDEHCGCLNDPANYSAVLELSLRLRKAAFILGQYPKHTAGPSHCALSNSISELDRFASNTLGNVNSPLESFHPNLRSGQHLTVAPPSTLLTSSSHLNAQSSAPPSPLSISPLSTHATASWGVRSTSYPSPPEDSFMSWEPLRQHGPWPSEGAA</sequence>
<feature type="domain" description="Zn(2)-C6 fungal-type" evidence="5">
    <location>
        <begin position="41"/>
        <end position="72"/>
    </location>
</feature>
<feature type="compositionally biased region" description="Polar residues" evidence="4">
    <location>
        <begin position="380"/>
        <end position="393"/>
    </location>
</feature>
<dbReference type="GO" id="GO:0000981">
    <property type="term" value="F:DNA-binding transcription factor activity, RNA polymerase II-specific"/>
    <property type="evidence" value="ECO:0007669"/>
    <property type="project" value="InterPro"/>
</dbReference>
<name>A0A8E2DNZ7_9APHY</name>
<dbReference type="GO" id="GO:0008270">
    <property type="term" value="F:zinc ion binding"/>
    <property type="evidence" value="ECO:0007669"/>
    <property type="project" value="InterPro"/>
</dbReference>
<feature type="region of interest" description="Disordered" evidence="4">
    <location>
        <begin position="1"/>
        <end position="40"/>
    </location>
</feature>
<dbReference type="AlphaFoldDB" id="A0A8E2DNZ7"/>
<dbReference type="SMART" id="SM00066">
    <property type="entry name" value="GAL4"/>
    <property type="match status" value="1"/>
</dbReference>
<accession>A0A8E2DNZ7</accession>
<evidence type="ECO:0000313" key="7">
    <source>
        <dbReference type="Proteomes" id="UP000250043"/>
    </source>
</evidence>
<keyword evidence="2" id="KW-0539">Nucleus</keyword>